<accession>A0A0K2TRI6</accession>
<feature type="region of interest" description="Disordered" evidence="1">
    <location>
        <begin position="769"/>
        <end position="794"/>
    </location>
</feature>
<feature type="compositionally biased region" description="Polar residues" evidence="1">
    <location>
        <begin position="290"/>
        <end position="303"/>
    </location>
</feature>
<feature type="compositionally biased region" description="Polar residues" evidence="1">
    <location>
        <begin position="623"/>
        <end position="637"/>
    </location>
</feature>
<keyword evidence="2" id="KW-0472">Membrane</keyword>
<reference evidence="3" key="1">
    <citation type="submission" date="2014-05" db="EMBL/GenBank/DDBJ databases">
        <authorList>
            <person name="Chronopoulou M."/>
        </authorList>
    </citation>
    <scope>NUCLEOTIDE SEQUENCE</scope>
    <source>
        <tissue evidence="3">Whole organism</tissue>
    </source>
</reference>
<sequence length="831" mass="92159">MPVIIQTDDYSAEHFADNDVLDGPLNIPEASLSSKKSSSSEDVERLTPSESCNASVQSAFLTEVDDDDEETYEKEVHEYPSEILYKNFEEGNKTSTIFISVNQDEVQENEEDIEEEIESLPNLEAQEIKFDISEPFQNKVSEVTFEVNSDNPTESNERSEISIQIGASKYPSNACLSESISFVSHRVGGATGAFNQKRSSSDEQSEEQCKEESEPSFVTQHMIEVNNDSTYNSDDTKNNEEEKIEQRTDDSESSNGELESSNEENISLLSEETESASMESESPAEESDNQGEQIFKSNANESESPAKVSDKQGDEISESNTKKSKINMEAQCADVIESNAEVLKSSIEPSQISGEDQHCVENIEKKDHLNGLQEDIKEFESEEIVVATISQDVEQIPQQESIEVAISTFDQNMEDLNDKIEEVAVEHKVESMSHEENVCEGINNSVDVNDIVIKEEDTDVSFKNNQDIEADSGNSSTQEVTELKTKMEHSMQSGIKEDEVLCDESIQATEDNSYLIPENSSIDEQKSYKTEINIEVASVKNVDDSQGKDTEDSGLLVDNKEDEPIVEAHQQECTSKLNNNSITIQSLNSEEISKIENKIVEEDQYLELNNRKLNNDEISVSNLPKETITNPEFSFPSSAEKMPNNKPDTSSSGSCARNQDTALLEAVEKSGKKIIDDSAIAEDKSCIGQKVGTSESLDKESSSSSNDEYQPCSNVKPTTTTTTKDKIRNISHSVGETFNLQSVAGEAKSKMESFMGDLNRGSKALASKITATGDDRTSSENNLSSSDTEREADNAQIHRPLSTDFLYTREELTYMGIAFLALLIGFLIQFF</sequence>
<feature type="region of interest" description="Disordered" evidence="1">
    <location>
        <begin position="623"/>
        <end position="657"/>
    </location>
</feature>
<evidence type="ECO:0000313" key="3">
    <source>
        <dbReference type="EMBL" id="CDW28400.1"/>
    </source>
</evidence>
<feature type="region of interest" description="Disordered" evidence="1">
    <location>
        <begin position="17"/>
        <end position="52"/>
    </location>
</feature>
<feature type="region of interest" description="Disordered" evidence="1">
    <location>
        <begin position="192"/>
        <end position="326"/>
    </location>
</feature>
<keyword evidence="2" id="KW-0812">Transmembrane</keyword>
<feature type="compositionally biased region" description="Basic and acidic residues" evidence="1">
    <location>
        <begin position="234"/>
        <end position="250"/>
    </location>
</feature>
<feature type="region of interest" description="Disordered" evidence="1">
    <location>
        <begin position="691"/>
        <end position="727"/>
    </location>
</feature>
<evidence type="ECO:0000256" key="1">
    <source>
        <dbReference type="SAM" id="MobiDB-lite"/>
    </source>
</evidence>
<feature type="transmembrane region" description="Helical" evidence="2">
    <location>
        <begin position="812"/>
        <end position="830"/>
    </location>
</feature>
<feature type="compositionally biased region" description="Basic and acidic residues" evidence="1">
    <location>
        <begin position="38"/>
        <end position="47"/>
    </location>
</feature>
<name>A0A0K2TRI6_LEPSM</name>
<proteinExistence type="predicted"/>
<organism evidence="3">
    <name type="scientific">Lepeophtheirus salmonis</name>
    <name type="common">Salmon louse</name>
    <name type="synonym">Caligus salmonis</name>
    <dbReference type="NCBI Taxonomy" id="72036"/>
    <lineage>
        <taxon>Eukaryota</taxon>
        <taxon>Metazoa</taxon>
        <taxon>Ecdysozoa</taxon>
        <taxon>Arthropoda</taxon>
        <taxon>Crustacea</taxon>
        <taxon>Multicrustacea</taxon>
        <taxon>Hexanauplia</taxon>
        <taxon>Copepoda</taxon>
        <taxon>Siphonostomatoida</taxon>
        <taxon>Caligidae</taxon>
        <taxon>Lepeophtheirus</taxon>
    </lineage>
</organism>
<feature type="compositionally biased region" description="Low complexity" evidence="1">
    <location>
        <begin position="253"/>
        <end position="281"/>
    </location>
</feature>
<protein>
    <submittedName>
        <fullName evidence="3">Uncharacterized protein</fullName>
    </submittedName>
</protein>
<dbReference type="EMBL" id="HACA01011039">
    <property type="protein sequence ID" value="CDW28400.1"/>
    <property type="molecule type" value="Transcribed_RNA"/>
</dbReference>
<feature type="compositionally biased region" description="Polar residues" evidence="1">
    <location>
        <begin position="646"/>
        <end position="657"/>
    </location>
</feature>
<evidence type="ECO:0000256" key="2">
    <source>
        <dbReference type="SAM" id="Phobius"/>
    </source>
</evidence>
<dbReference type="AlphaFoldDB" id="A0A0K2TRI6"/>
<keyword evidence="2" id="KW-1133">Transmembrane helix</keyword>